<proteinExistence type="predicted"/>
<organism evidence="1 2">
    <name type="scientific">Dentiscutata erythropus</name>
    <dbReference type="NCBI Taxonomy" id="1348616"/>
    <lineage>
        <taxon>Eukaryota</taxon>
        <taxon>Fungi</taxon>
        <taxon>Fungi incertae sedis</taxon>
        <taxon>Mucoromycota</taxon>
        <taxon>Glomeromycotina</taxon>
        <taxon>Glomeromycetes</taxon>
        <taxon>Diversisporales</taxon>
        <taxon>Gigasporaceae</taxon>
        <taxon>Dentiscutata</taxon>
    </lineage>
</organism>
<comment type="caution">
    <text evidence="1">The sequence shown here is derived from an EMBL/GenBank/DDBJ whole genome shotgun (WGS) entry which is preliminary data.</text>
</comment>
<name>A0A9N9IC08_9GLOM</name>
<dbReference type="AlphaFoldDB" id="A0A9N9IC08"/>
<feature type="non-terminal residue" evidence="1">
    <location>
        <position position="107"/>
    </location>
</feature>
<evidence type="ECO:0000313" key="1">
    <source>
        <dbReference type="EMBL" id="CAG8728688.1"/>
    </source>
</evidence>
<sequence>MGVDSAVFCENASGKSGFIKFDPLFEGKLTPGVFGTLMQNFIPREFLGKRIQLTCLIKYVDVTGWAGLWMRVDTKTTSTNADMSGQPLKGTGDWKKCECVLDVDQDA</sequence>
<reference evidence="1" key="1">
    <citation type="submission" date="2021-06" db="EMBL/GenBank/DDBJ databases">
        <authorList>
            <person name="Kallberg Y."/>
            <person name="Tangrot J."/>
            <person name="Rosling A."/>
        </authorList>
    </citation>
    <scope>NUCLEOTIDE SEQUENCE</scope>
    <source>
        <strain evidence="1">MA453B</strain>
    </source>
</reference>
<dbReference type="Gene3D" id="2.60.120.260">
    <property type="entry name" value="Galactose-binding domain-like"/>
    <property type="match status" value="1"/>
</dbReference>
<gene>
    <name evidence="1" type="ORF">DERYTH_LOCUS14931</name>
</gene>
<accession>A0A9N9IC08</accession>
<dbReference type="OrthoDB" id="2434837at2759"/>
<keyword evidence="2" id="KW-1185">Reference proteome</keyword>
<evidence type="ECO:0000313" key="2">
    <source>
        <dbReference type="Proteomes" id="UP000789405"/>
    </source>
</evidence>
<protein>
    <submittedName>
        <fullName evidence="1">23647_t:CDS:1</fullName>
    </submittedName>
</protein>
<dbReference type="EMBL" id="CAJVPY010011641">
    <property type="protein sequence ID" value="CAG8728688.1"/>
    <property type="molecule type" value="Genomic_DNA"/>
</dbReference>
<dbReference type="Proteomes" id="UP000789405">
    <property type="component" value="Unassembled WGS sequence"/>
</dbReference>